<accession>A0A6G0SX19</accession>
<dbReference type="EMBL" id="VYZN01000518">
    <property type="protein sequence ID" value="KAE9522869.1"/>
    <property type="molecule type" value="Genomic_DNA"/>
</dbReference>
<protein>
    <recommendedName>
        <fullName evidence="4">WAP domain-containing protein</fullName>
    </recommendedName>
</protein>
<keyword evidence="1" id="KW-0732">Signal</keyword>
<name>A0A6G0SX19_APHGL</name>
<sequence>MRHRFVLSMLILLPAVRAAVGVKNGGSPRPKNDDDSFNNSLEDVDLSCDGGKCDSDGQDVSTSGWTTTKKPNIFQLNNKSCPGFELPPVFPRQHCESDRDCWPRICCGYGGGLNGQKYCRIPLPSWRNDLLKTITKSLRSSRPQYLQCSPPPPKRYDLFPRKCRTTVDCLPELCCPETGRNVCRPPKKLIRPIRVQLSIG</sequence>
<dbReference type="Proteomes" id="UP000475862">
    <property type="component" value="Unassembled WGS sequence"/>
</dbReference>
<reference evidence="2 3" key="1">
    <citation type="submission" date="2019-08" db="EMBL/GenBank/DDBJ databases">
        <title>The genome of the soybean aphid Biotype 1, its phylome, world population structure and adaptation to the North American continent.</title>
        <authorList>
            <person name="Giordano R."/>
            <person name="Donthu R.K."/>
            <person name="Hernandez A.G."/>
            <person name="Wright C.L."/>
            <person name="Zimin A.V."/>
        </authorList>
    </citation>
    <scope>NUCLEOTIDE SEQUENCE [LARGE SCALE GENOMIC DNA]</scope>
    <source>
        <tissue evidence="2">Whole aphids</tissue>
    </source>
</reference>
<keyword evidence="3" id="KW-1185">Reference proteome</keyword>
<feature type="signal peptide" evidence="1">
    <location>
        <begin position="1"/>
        <end position="18"/>
    </location>
</feature>
<comment type="caution">
    <text evidence="2">The sequence shown here is derived from an EMBL/GenBank/DDBJ whole genome shotgun (WGS) entry which is preliminary data.</text>
</comment>
<evidence type="ECO:0000256" key="1">
    <source>
        <dbReference type="SAM" id="SignalP"/>
    </source>
</evidence>
<proteinExistence type="predicted"/>
<dbReference type="OrthoDB" id="8182951at2759"/>
<dbReference type="AlphaFoldDB" id="A0A6G0SX19"/>
<evidence type="ECO:0008006" key="4">
    <source>
        <dbReference type="Google" id="ProtNLM"/>
    </source>
</evidence>
<organism evidence="2 3">
    <name type="scientific">Aphis glycines</name>
    <name type="common">Soybean aphid</name>
    <dbReference type="NCBI Taxonomy" id="307491"/>
    <lineage>
        <taxon>Eukaryota</taxon>
        <taxon>Metazoa</taxon>
        <taxon>Ecdysozoa</taxon>
        <taxon>Arthropoda</taxon>
        <taxon>Hexapoda</taxon>
        <taxon>Insecta</taxon>
        <taxon>Pterygota</taxon>
        <taxon>Neoptera</taxon>
        <taxon>Paraneoptera</taxon>
        <taxon>Hemiptera</taxon>
        <taxon>Sternorrhyncha</taxon>
        <taxon>Aphidomorpha</taxon>
        <taxon>Aphidoidea</taxon>
        <taxon>Aphididae</taxon>
        <taxon>Aphidini</taxon>
        <taxon>Aphis</taxon>
        <taxon>Aphis</taxon>
    </lineage>
</organism>
<gene>
    <name evidence="2" type="ORF">AGLY_016738</name>
</gene>
<feature type="chain" id="PRO_5026263697" description="WAP domain-containing protein" evidence="1">
    <location>
        <begin position="19"/>
        <end position="200"/>
    </location>
</feature>
<evidence type="ECO:0000313" key="2">
    <source>
        <dbReference type="EMBL" id="KAE9522869.1"/>
    </source>
</evidence>
<evidence type="ECO:0000313" key="3">
    <source>
        <dbReference type="Proteomes" id="UP000475862"/>
    </source>
</evidence>